<keyword evidence="2" id="KW-0342">GTP-binding</keyword>
<dbReference type="InterPro" id="IPR002586">
    <property type="entry name" value="CobQ/CobB/MinD/ParA_Nub-bd_dom"/>
</dbReference>
<sequence>MIVTIASFKGGVGKTTTAVHLAAYLANQSTTLLIDGDPNRSATRWAERGGLPFQVVDERKAAKYARKAEHIVIDTQARPEQEDLEALADGCDRLIIPCTPDALALDAMMLTVKALHQLGSDKYRILLTIIPPKPSKDGEEAKKMLSEAGLPMLKSGIRRYAAFKKAALEGTIVSEISDKKARIAWGDYQDLGKEIQTNE</sequence>
<reference evidence="4 5" key="1">
    <citation type="submission" date="2019-01" db="EMBL/GenBank/DDBJ databases">
        <authorList>
            <person name="Brito A."/>
        </authorList>
    </citation>
    <scope>NUCLEOTIDE SEQUENCE [LARGE SCALE GENOMIC DNA]</scope>
    <source>
        <strain evidence="4">1</strain>
    </source>
</reference>
<dbReference type="Proteomes" id="UP000320055">
    <property type="component" value="Unassembled WGS sequence"/>
</dbReference>
<dbReference type="PANTHER" id="PTHR13696">
    <property type="entry name" value="P-LOOP CONTAINING NUCLEOSIDE TRIPHOSPHATE HYDROLASE"/>
    <property type="match status" value="1"/>
</dbReference>
<dbReference type="PIRSF" id="PIRSF009320">
    <property type="entry name" value="Nuc_binding_HP_1000"/>
    <property type="match status" value="1"/>
</dbReference>
<organism evidence="4 5">
    <name type="scientific">Hyella patelloides LEGE 07179</name>
    <dbReference type="NCBI Taxonomy" id="945734"/>
    <lineage>
        <taxon>Bacteria</taxon>
        <taxon>Bacillati</taxon>
        <taxon>Cyanobacteriota</taxon>
        <taxon>Cyanophyceae</taxon>
        <taxon>Pleurocapsales</taxon>
        <taxon>Hyellaceae</taxon>
        <taxon>Hyella</taxon>
    </lineage>
</organism>
<dbReference type="SUPFAM" id="SSF52540">
    <property type="entry name" value="P-loop containing nucleoside triphosphate hydrolases"/>
    <property type="match status" value="1"/>
</dbReference>
<dbReference type="OrthoDB" id="9804460at2"/>
<evidence type="ECO:0000313" key="4">
    <source>
        <dbReference type="EMBL" id="VEP17725.1"/>
    </source>
</evidence>
<dbReference type="SMART" id="SM00962">
    <property type="entry name" value="SRP54"/>
    <property type="match status" value="1"/>
</dbReference>
<dbReference type="Pfam" id="PF01656">
    <property type="entry name" value="CbiA"/>
    <property type="match status" value="1"/>
</dbReference>
<dbReference type="GO" id="GO:0006614">
    <property type="term" value="P:SRP-dependent cotranslational protein targeting to membrane"/>
    <property type="evidence" value="ECO:0007669"/>
    <property type="project" value="InterPro"/>
</dbReference>
<keyword evidence="5" id="KW-1185">Reference proteome</keyword>
<dbReference type="InterPro" id="IPR000897">
    <property type="entry name" value="SRP54_GTPase_dom"/>
</dbReference>
<dbReference type="AlphaFoldDB" id="A0A563W260"/>
<evidence type="ECO:0000256" key="2">
    <source>
        <dbReference type="ARBA" id="ARBA00023134"/>
    </source>
</evidence>
<dbReference type="GO" id="GO:0005525">
    <property type="term" value="F:GTP binding"/>
    <property type="evidence" value="ECO:0007669"/>
    <property type="project" value="UniProtKB-KW"/>
</dbReference>
<gene>
    <name evidence="4" type="ORF">H1P_6380005</name>
</gene>
<dbReference type="CDD" id="cd02042">
    <property type="entry name" value="ParAB_family"/>
    <property type="match status" value="1"/>
</dbReference>
<accession>A0A563W260</accession>
<evidence type="ECO:0000256" key="1">
    <source>
        <dbReference type="ARBA" id="ARBA00022741"/>
    </source>
</evidence>
<dbReference type="Gene3D" id="3.40.50.300">
    <property type="entry name" value="P-loop containing nucleotide triphosphate hydrolases"/>
    <property type="match status" value="1"/>
</dbReference>
<dbReference type="EMBL" id="CAACVJ010000599">
    <property type="protein sequence ID" value="VEP17725.1"/>
    <property type="molecule type" value="Genomic_DNA"/>
</dbReference>
<evidence type="ECO:0000313" key="5">
    <source>
        <dbReference type="Proteomes" id="UP000320055"/>
    </source>
</evidence>
<dbReference type="InterPro" id="IPR050678">
    <property type="entry name" value="DNA_Partitioning_ATPase"/>
</dbReference>
<evidence type="ECO:0000259" key="3">
    <source>
        <dbReference type="SMART" id="SM00962"/>
    </source>
</evidence>
<dbReference type="PANTHER" id="PTHR13696:SF96">
    <property type="entry name" value="COBQ_COBB_MIND_PARA NUCLEOTIDE BINDING DOMAIN-CONTAINING PROTEIN"/>
    <property type="match status" value="1"/>
</dbReference>
<feature type="domain" description="SRP54-type proteins GTP-binding" evidence="3">
    <location>
        <begin position="3"/>
        <end position="164"/>
    </location>
</feature>
<dbReference type="InterPro" id="IPR027417">
    <property type="entry name" value="P-loop_NTPase"/>
</dbReference>
<name>A0A563W260_9CYAN</name>
<dbReference type="RefSeq" id="WP_144876149.1">
    <property type="nucleotide sequence ID" value="NZ_LR214370.1"/>
</dbReference>
<proteinExistence type="predicted"/>
<protein>
    <submittedName>
        <fullName evidence="4">ParA family chromosome partitioning protein</fullName>
    </submittedName>
</protein>
<keyword evidence="1" id="KW-0547">Nucleotide-binding</keyword>